<evidence type="ECO:0000313" key="2">
    <source>
        <dbReference type="EMBL" id="KAK9888311.1"/>
    </source>
</evidence>
<dbReference type="Proteomes" id="UP001431783">
    <property type="component" value="Unassembled WGS sequence"/>
</dbReference>
<reference evidence="2 3" key="1">
    <citation type="submission" date="2023-03" db="EMBL/GenBank/DDBJ databases">
        <title>Genome insight into feeding habits of ladybird beetles.</title>
        <authorList>
            <person name="Li H.-S."/>
            <person name="Huang Y.-H."/>
            <person name="Pang H."/>
        </authorList>
    </citation>
    <scope>NUCLEOTIDE SEQUENCE [LARGE SCALE GENOMIC DNA]</scope>
    <source>
        <strain evidence="2">SYSU_2023b</strain>
        <tissue evidence="2">Whole body</tissue>
    </source>
</reference>
<gene>
    <name evidence="2" type="ORF">WA026_000572</name>
</gene>
<proteinExistence type="predicted"/>
<accession>A0AAW1UY02</accession>
<dbReference type="EMBL" id="JARQZJ010000121">
    <property type="protein sequence ID" value="KAK9888311.1"/>
    <property type="molecule type" value="Genomic_DNA"/>
</dbReference>
<organism evidence="2 3">
    <name type="scientific">Henosepilachna vigintioctopunctata</name>
    <dbReference type="NCBI Taxonomy" id="420089"/>
    <lineage>
        <taxon>Eukaryota</taxon>
        <taxon>Metazoa</taxon>
        <taxon>Ecdysozoa</taxon>
        <taxon>Arthropoda</taxon>
        <taxon>Hexapoda</taxon>
        <taxon>Insecta</taxon>
        <taxon>Pterygota</taxon>
        <taxon>Neoptera</taxon>
        <taxon>Endopterygota</taxon>
        <taxon>Coleoptera</taxon>
        <taxon>Polyphaga</taxon>
        <taxon>Cucujiformia</taxon>
        <taxon>Coccinelloidea</taxon>
        <taxon>Coccinellidae</taxon>
        <taxon>Epilachninae</taxon>
        <taxon>Epilachnini</taxon>
        <taxon>Henosepilachna</taxon>
    </lineage>
</organism>
<feature type="region of interest" description="Disordered" evidence="1">
    <location>
        <begin position="1"/>
        <end position="31"/>
    </location>
</feature>
<evidence type="ECO:0000256" key="1">
    <source>
        <dbReference type="SAM" id="MobiDB-lite"/>
    </source>
</evidence>
<name>A0AAW1UY02_9CUCU</name>
<keyword evidence="3" id="KW-1185">Reference proteome</keyword>
<sequence>MGTPSSIGTKYSGSSEIENNTESMKSDSSPDVMKQISSSRLRTCFEDIVKRIKVVFNLNTLEYILADLKINTKQLDVTLQQIIPYMLVSYIKSWPGWSYQKAMTELKSESQPEEINACLQRCVEIQCQSEDLVGIKAFSAFSIDIEGPPKLLNTLIFGDQQNDIVMKMHAIKGWTSELCIQNLVNWPFIEIEFTSPFMKFTRKIVPNYIRYLSRADTPTKFAKQDFIETVQVNPEVSRTLYSRKFLKKYLLAYSLFLKSKNFSADKITEITVIFSQLIRDIEELGSVCQNGIYDSTTISFNIGGCRYLRNKKTAGVR</sequence>
<dbReference type="AlphaFoldDB" id="A0AAW1UY02"/>
<evidence type="ECO:0000313" key="3">
    <source>
        <dbReference type="Proteomes" id="UP001431783"/>
    </source>
</evidence>
<protein>
    <submittedName>
        <fullName evidence="2">Uncharacterized protein</fullName>
    </submittedName>
</protein>
<comment type="caution">
    <text evidence="2">The sequence shown here is derived from an EMBL/GenBank/DDBJ whole genome shotgun (WGS) entry which is preliminary data.</text>
</comment>